<gene>
    <name evidence="1" type="ORF">FOB60_002416</name>
</gene>
<dbReference type="EMBL" id="JABWAB010000003">
    <property type="protein sequence ID" value="KAF6057861.1"/>
    <property type="molecule type" value="Genomic_DNA"/>
</dbReference>
<organism evidence="1 2">
    <name type="scientific">Candida parapsilosis</name>
    <name type="common">Yeast</name>
    <dbReference type="NCBI Taxonomy" id="5480"/>
    <lineage>
        <taxon>Eukaryota</taxon>
        <taxon>Fungi</taxon>
        <taxon>Dikarya</taxon>
        <taxon>Ascomycota</taxon>
        <taxon>Saccharomycotina</taxon>
        <taxon>Pichiomycetes</taxon>
        <taxon>Debaryomycetaceae</taxon>
        <taxon>Candida/Lodderomyces clade</taxon>
        <taxon>Candida</taxon>
    </lineage>
</organism>
<dbReference type="AlphaFoldDB" id="A0A8X7TCC2"/>
<sequence length="159" mass="18652">MYISHVMTCDVPESRKLDKEKSIDRKQSNVKCKSKQTLTLLVSIQAIHDIFTQLNQHQTILLASIHSKFAVVAKMKSYDYIYVYSDIITYSRLHELPEKEMRELIKAVDKKLVTPFVKKSRHEPKKRRSPLILMPEVGMEYHGMSKTCLFRFARNVNNH</sequence>
<protein>
    <submittedName>
        <fullName evidence="1">Uncharacterized protein</fullName>
    </submittedName>
</protein>
<reference evidence="1" key="1">
    <citation type="submission" date="2020-03" db="EMBL/GenBank/DDBJ databases">
        <title>FDA dAtabase for Regulatory Grade micrObial Sequences (FDA-ARGOS): Supporting development and validation of Infectious Disease Dx tests.</title>
        <authorList>
            <person name="Campos J."/>
            <person name="Goldberg B."/>
            <person name="Tallon L."/>
            <person name="Sadzewicz L."/>
            <person name="Vavikolanu K."/>
            <person name="Mehta A."/>
            <person name="Aluvathingal J."/>
            <person name="Nadendla S."/>
            <person name="Nandy P."/>
            <person name="Geyer C."/>
            <person name="Yan Y."/>
            <person name="Sichtig H."/>
        </authorList>
    </citation>
    <scope>NUCLEOTIDE SEQUENCE [LARGE SCALE GENOMIC DNA]</scope>
    <source>
        <strain evidence="1">FDAARGOS_652</strain>
    </source>
</reference>
<name>A0A8X7TCC2_CANPA</name>
<proteinExistence type="predicted"/>
<evidence type="ECO:0000313" key="1">
    <source>
        <dbReference type="EMBL" id="KAF6057861.1"/>
    </source>
</evidence>
<accession>A0A8X7TCC2</accession>
<comment type="caution">
    <text evidence="1">The sequence shown here is derived from an EMBL/GenBank/DDBJ whole genome shotgun (WGS) entry which is preliminary data.</text>
</comment>
<evidence type="ECO:0000313" key="2">
    <source>
        <dbReference type="Proteomes" id="UP000590412"/>
    </source>
</evidence>
<dbReference type="Proteomes" id="UP000590412">
    <property type="component" value="Unassembled WGS sequence"/>
</dbReference>